<dbReference type="GeneID" id="25741752"/>
<evidence type="ECO:0000313" key="3">
    <source>
        <dbReference type="Proteomes" id="UP000054498"/>
    </source>
</evidence>
<feature type="compositionally biased region" description="Low complexity" evidence="1">
    <location>
        <begin position="140"/>
        <end position="157"/>
    </location>
</feature>
<feature type="compositionally biased region" description="Low complexity" evidence="1">
    <location>
        <begin position="52"/>
        <end position="106"/>
    </location>
</feature>
<gene>
    <name evidence="2" type="ORF">MNEG_8877</name>
</gene>
<evidence type="ECO:0000256" key="1">
    <source>
        <dbReference type="SAM" id="MobiDB-lite"/>
    </source>
</evidence>
<dbReference type="Proteomes" id="UP000054498">
    <property type="component" value="Unassembled WGS sequence"/>
</dbReference>
<name>A0A0D2MEF0_9CHLO</name>
<accession>A0A0D2MEF0</accession>
<feature type="region of interest" description="Disordered" evidence="1">
    <location>
        <begin position="1"/>
        <end position="113"/>
    </location>
</feature>
<protein>
    <submittedName>
        <fullName evidence="2">Uncharacterized protein</fullName>
    </submittedName>
</protein>
<dbReference type="EMBL" id="KK101962">
    <property type="protein sequence ID" value="KIY99086.1"/>
    <property type="molecule type" value="Genomic_DNA"/>
</dbReference>
<dbReference type="RefSeq" id="XP_013898106.1">
    <property type="nucleotide sequence ID" value="XM_014042652.1"/>
</dbReference>
<dbReference type="KEGG" id="mng:MNEG_8877"/>
<organism evidence="2 3">
    <name type="scientific">Monoraphidium neglectum</name>
    <dbReference type="NCBI Taxonomy" id="145388"/>
    <lineage>
        <taxon>Eukaryota</taxon>
        <taxon>Viridiplantae</taxon>
        <taxon>Chlorophyta</taxon>
        <taxon>core chlorophytes</taxon>
        <taxon>Chlorophyceae</taxon>
        <taxon>CS clade</taxon>
        <taxon>Sphaeropleales</taxon>
        <taxon>Selenastraceae</taxon>
        <taxon>Monoraphidium</taxon>
    </lineage>
</organism>
<reference evidence="2 3" key="1">
    <citation type="journal article" date="2013" name="BMC Genomics">
        <title>Reconstruction of the lipid metabolism for the microalga Monoraphidium neglectum from its genome sequence reveals characteristics suitable for biofuel production.</title>
        <authorList>
            <person name="Bogen C."/>
            <person name="Al-Dilaimi A."/>
            <person name="Albersmeier A."/>
            <person name="Wichmann J."/>
            <person name="Grundmann M."/>
            <person name="Rupp O."/>
            <person name="Lauersen K.J."/>
            <person name="Blifernez-Klassen O."/>
            <person name="Kalinowski J."/>
            <person name="Goesmann A."/>
            <person name="Mussgnug J.H."/>
            <person name="Kruse O."/>
        </authorList>
    </citation>
    <scope>NUCLEOTIDE SEQUENCE [LARGE SCALE GENOMIC DNA]</scope>
    <source>
        <strain evidence="2 3">SAG 48.87</strain>
    </source>
</reference>
<evidence type="ECO:0000313" key="2">
    <source>
        <dbReference type="EMBL" id="KIY99086.1"/>
    </source>
</evidence>
<dbReference type="AlphaFoldDB" id="A0A0D2MEF0"/>
<sequence>MDSRGGHSSAFADLTVGNATSSGGSTAAGGPGSEAEENSEFSTQGVRADRWQQQQLQAWPSQQQEPAWRQQASWPSQQRQQQQQQQQQPAYPSQRAAYIQQQQPQQRHVRRDPGVVDVGALVSNMRSNLEAGPAPLQSVPDAAPAPDLPALPAAPGARRGRTAGSGGGTRNGPRAAGRLPVRAAGEADYPVPLIKVKGEDTLGYVEFKRSPLKLSLDGSESVENPDDSDPILWYTW</sequence>
<keyword evidence="3" id="KW-1185">Reference proteome</keyword>
<proteinExistence type="predicted"/>
<feature type="region of interest" description="Disordered" evidence="1">
    <location>
        <begin position="129"/>
        <end position="183"/>
    </location>
</feature>